<organism evidence="1 2">
    <name type="scientific">Calidithermus terrae</name>
    <dbReference type="NCBI Taxonomy" id="1408545"/>
    <lineage>
        <taxon>Bacteria</taxon>
        <taxon>Thermotogati</taxon>
        <taxon>Deinococcota</taxon>
        <taxon>Deinococci</taxon>
        <taxon>Thermales</taxon>
        <taxon>Thermaceae</taxon>
        <taxon>Calidithermus</taxon>
    </lineage>
</organism>
<dbReference type="SUPFAM" id="SSF54427">
    <property type="entry name" value="NTF2-like"/>
    <property type="match status" value="1"/>
</dbReference>
<dbReference type="GO" id="GO:0030638">
    <property type="term" value="P:polyketide metabolic process"/>
    <property type="evidence" value="ECO:0007669"/>
    <property type="project" value="InterPro"/>
</dbReference>
<dbReference type="Gene3D" id="3.10.450.50">
    <property type="match status" value="1"/>
</dbReference>
<dbReference type="PANTHER" id="PTHR38436:SF1">
    <property type="entry name" value="ESTER CYCLASE"/>
    <property type="match status" value="1"/>
</dbReference>
<reference evidence="1 2" key="1">
    <citation type="submission" date="2018-08" db="EMBL/GenBank/DDBJ databases">
        <title>Meiothermus terrae DSM 26712 genome sequencing project.</title>
        <authorList>
            <person name="Da Costa M.S."/>
            <person name="Albuquerque L."/>
            <person name="Raposo P."/>
            <person name="Froufe H.J.C."/>
            <person name="Barroso C.S."/>
            <person name="Egas C."/>
        </authorList>
    </citation>
    <scope>NUCLEOTIDE SEQUENCE [LARGE SCALE GENOMIC DNA]</scope>
    <source>
        <strain evidence="1 2">DSM 26712</strain>
    </source>
</reference>
<keyword evidence="2" id="KW-1185">Reference proteome</keyword>
<dbReference type="OrthoDB" id="7876517at2"/>
<accession>A0A399EF71</accession>
<proteinExistence type="predicted"/>
<dbReference type="AlphaFoldDB" id="A0A399EF71"/>
<evidence type="ECO:0000313" key="1">
    <source>
        <dbReference type="EMBL" id="RIH81799.1"/>
    </source>
</evidence>
<protein>
    <recommendedName>
        <fullName evidence="3">Ester cyclase</fullName>
    </recommendedName>
</protein>
<evidence type="ECO:0008006" key="3">
    <source>
        <dbReference type="Google" id="ProtNLM"/>
    </source>
</evidence>
<evidence type="ECO:0000313" key="2">
    <source>
        <dbReference type="Proteomes" id="UP000265715"/>
    </source>
</evidence>
<dbReference type="InterPro" id="IPR009959">
    <property type="entry name" value="Cyclase_SnoaL-like"/>
</dbReference>
<dbReference type="RefSeq" id="WP_119315929.1">
    <property type="nucleotide sequence ID" value="NZ_QXDL01000149.1"/>
</dbReference>
<sequence>MSEVNKSIVRRFMDAVINRGDLGAVDELLAPDCLDHVAEVLGLPAGREGAKRLYALLHAGFPDLEVTVEDCVAEGECVAVRSRWRGTHRGDFLGVAPTGEEVRLESLELLRLRHGRIVERWGAADARTLLRRLSSPGGPGSARPP</sequence>
<name>A0A399EF71_9DEIN</name>
<dbReference type="Pfam" id="PF07366">
    <property type="entry name" value="SnoaL"/>
    <property type="match status" value="1"/>
</dbReference>
<comment type="caution">
    <text evidence="1">The sequence shown here is derived from an EMBL/GenBank/DDBJ whole genome shotgun (WGS) entry which is preliminary data.</text>
</comment>
<dbReference type="Proteomes" id="UP000265715">
    <property type="component" value="Unassembled WGS sequence"/>
</dbReference>
<dbReference type="InterPro" id="IPR032710">
    <property type="entry name" value="NTF2-like_dom_sf"/>
</dbReference>
<gene>
    <name evidence="1" type="ORF">Mterra_02957</name>
</gene>
<dbReference type="EMBL" id="QXDL01000149">
    <property type="protein sequence ID" value="RIH81799.1"/>
    <property type="molecule type" value="Genomic_DNA"/>
</dbReference>
<dbReference type="PANTHER" id="PTHR38436">
    <property type="entry name" value="POLYKETIDE CYCLASE SNOAL-LIKE DOMAIN"/>
    <property type="match status" value="1"/>
</dbReference>